<name>A0A6M1RS37_9BACT</name>
<evidence type="ECO:0000259" key="16">
    <source>
        <dbReference type="Pfam" id="PF14849"/>
    </source>
</evidence>
<dbReference type="Pfam" id="PF14849">
    <property type="entry name" value="YidC_periplas"/>
    <property type="match status" value="1"/>
</dbReference>
<keyword evidence="6 13" id="KW-0812">Transmembrane</keyword>
<keyword evidence="7 13" id="KW-0653">Protein transport</keyword>
<dbReference type="PANTHER" id="PTHR12428:SF65">
    <property type="entry name" value="CYTOCHROME C OXIDASE ASSEMBLY PROTEIN COX18, MITOCHONDRIAL"/>
    <property type="match status" value="1"/>
</dbReference>
<organism evidence="17 18">
    <name type="scientific">Limisphaera ngatamarikiensis</name>
    <dbReference type="NCBI Taxonomy" id="1324935"/>
    <lineage>
        <taxon>Bacteria</taxon>
        <taxon>Pseudomonadati</taxon>
        <taxon>Verrucomicrobiota</taxon>
        <taxon>Verrucomicrobiia</taxon>
        <taxon>Limisphaerales</taxon>
        <taxon>Limisphaeraceae</taxon>
        <taxon>Limisphaera</taxon>
    </lineage>
</organism>
<evidence type="ECO:0000256" key="8">
    <source>
        <dbReference type="ARBA" id="ARBA00022989"/>
    </source>
</evidence>
<dbReference type="EMBL" id="JAAKYA010000082">
    <property type="protein sequence ID" value="NGO40217.1"/>
    <property type="molecule type" value="Genomic_DNA"/>
</dbReference>
<dbReference type="CDD" id="cd20070">
    <property type="entry name" value="5TM_YidC_Alb3"/>
    <property type="match status" value="1"/>
</dbReference>
<evidence type="ECO:0000313" key="17">
    <source>
        <dbReference type="EMBL" id="NGO40217.1"/>
    </source>
</evidence>
<reference evidence="17 18" key="1">
    <citation type="submission" date="2020-02" db="EMBL/GenBank/DDBJ databases">
        <title>Draft genome sequence of Limisphaera ngatamarikiensis NGM72.4T, a thermophilic Verrucomicrobia grouped in subdivision 3.</title>
        <authorList>
            <person name="Carere C.R."/>
            <person name="Steen J."/>
            <person name="Hugenholtz P."/>
            <person name="Stott M.B."/>
        </authorList>
    </citation>
    <scope>NUCLEOTIDE SEQUENCE [LARGE SCALE GENOMIC DNA]</scope>
    <source>
        <strain evidence="17 18">NGM72.4</strain>
    </source>
</reference>
<evidence type="ECO:0000256" key="10">
    <source>
        <dbReference type="ARBA" id="ARBA00023186"/>
    </source>
</evidence>
<dbReference type="Gene3D" id="2.70.98.90">
    <property type="match status" value="1"/>
</dbReference>
<dbReference type="PRINTS" id="PR01900">
    <property type="entry name" value="YIDCPROTEIN"/>
</dbReference>
<proteinExistence type="inferred from homology"/>
<dbReference type="GO" id="GO:0032977">
    <property type="term" value="F:membrane insertase activity"/>
    <property type="evidence" value="ECO:0007669"/>
    <property type="project" value="InterPro"/>
</dbReference>
<comment type="function">
    <text evidence="13">Required for the insertion and/or proper folding and/or complex formation of integral membrane proteins into the membrane. Involved in integration of membrane proteins that insert both dependently and independently of the Sec translocase complex, as well as at least some lipoproteins. Aids folding of multispanning membrane proteins.</text>
</comment>
<evidence type="ECO:0000313" key="18">
    <source>
        <dbReference type="Proteomes" id="UP000477311"/>
    </source>
</evidence>
<evidence type="ECO:0000256" key="5">
    <source>
        <dbReference type="ARBA" id="ARBA00022475"/>
    </source>
</evidence>
<feature type="transmembrane region" description="Helical" evidence="13">
    <location>
        <begin position="400"/>
        <end position="421"/>
    </location>
</feature>
<protein>
    <recommendedName>
        <fullName evidence="3 13">Membrane protein insertase YidC</fullName>
    </recommendedName>
    <alternativeName>
        <fullName evidence="12 13">Foldase YidC</fullName>
    </alternativeName>
    <alternativeName>
        <fullName evidence="11 13">Membrane integrase YidC</fullName>
    </alternativeName>
    <alternativeName>
        <fullName evidence="13">Membrane protein YidC</fullName>
    </alternativeName>
</protein>
<dbReference type="InterPro" id="IPR028053">
    <property type="entry name" value="Membr_insert_YidC_N"/>
</dbReference>
<evidence type="ECO:0000256" key="11">
    <source>
        <dbReference type="ARBA" id="ARBA00033245"/>
    </source>
</evidence>
<feature type="transmembrane region" description="Helical" evidence="13">
    <location>
        <begin position="373"/>
        <end position="394"/>
    </location>
</feature>
<keyword evidence="18" id="KW-1185">Reference proteome</keyword>
<dbReference type="GO" id="GO:0005886">
    <property type="term" value="C:plasma membrane"/>
    <property type="evidence" value="ECO:0007669"/>
    <property type="project" value="UniProtKB-SubCell"/>
</dbReference>
<accession>A0A6M1RS37</accession>
<keyword evidence="8 13" id="KW-1133">Transmembrane helix</keyword>
<dbReference type="GO" id="GO:0051205">
    <property type="term" value="P:protein insertion into membrane"/>
    <property type="evidence" value="ECO:0007669"/>
    <property type="project" value="TreeGrafter"/>
</dbReference>
<comment type="caution">
    <text evidence="17">The sequence shown here is derived from an EMBL/GenBank/DDBJ whole genome shotgun (WGS) entry which is preliminary data.</text>
</comment>
<feature type="domain" description="Membrane insertase YidC/Oxa/ALB C-terminal" evidence="15">
    <location>
        <begin position="402"/>
        <end position="587"/>
    </location>
</feature>
<evidence type="ECO:0000256" key="2">
    <source>
        <dbReference type="ARBA" id="ARBA00010527"/>
    </source>
</evidence>
<keyword evidence="9 13" id="KW-0472">Membrane</keyword>
<gene>
    <name evidence="13 17" type="primary">yidC</name>
    <name evidence="17" type="ORF">G4L39_12555</name>
</gene>
<evidence type="ECO:0000256" key="14">
    <source>
        <dbReference type="SAM" id="MobiDB-lite"/>
    </source>
</evidence>
<evidence type="ECO:0000256" key="9">
    <source>
        <dbReference type="ARBA" id="ARBA00023136"/>
    </source>
</evidence>
<evidence type="ECO:0000256" key="13">
    <source>
        <dbReference type="HAMAP-Rule" id="MF_01810"/>
    </source>
</evidence>
<feature type="transmembrane region" description="Helical" evidence="13">
    <location>
        <begin position="553"/>
        <end position="575"/>
    </location>
</feature>
<dbReference type="NCBIfam" id="TIGR03592">
    <property type="entry name" value="yidC_oxa1_cterm"/>
    <property type="match status" value="1"/>
</dbReference>
<comment type="similarity">
    <text evidence="2 13">Belongs to the OXA1/ALB3/YidC family. Type 1 subfamily.</text>
</comment>
<feature type="domain" description="Membrane insertase YidC N-terminal" evidence="16">
    <location>
        <begin position="94"/>
        <end position="387"/>
    </location>
</feature>
<evidence type="ECO:0000256" key="4">
    <source>
        <dbReference type="ARBA" id="ARBA00022448"/>
    </source>
</evidence>
<evidence type="ECO:0000256" key="7">
    <source>
        <dbReference type="ARBA" id="ARBA00022927"/>
    </source>
</evidence>
<dbReference type="Pfam" id="PF02096">
    <property type="entry name" value="60KD_IMP"/>
    <property type="match status" value="1"/>
</dbReference>
<dbReference type="InterPro" id="IPR001708">
    <property type="entry name" value="YidC/ALB3/OXA1/COX18"/>
</dbReference>
<evidence type="ECO:0000256" key="12">
    <source>
        <dbReference type="ARBA" id="ARBA00033342"/>
    </source>
</evidence>
<dbReference type="RefSeq" id="WP_165108577.1">
    <property type="nucleotide sequence ID" value="NZ_JAAKYA010000082.1"/>
</dbReference>
<dbReference type="InterPro" id="IPR028055">
    <property type="entry name" value="YidC/Oxa/ALB_C"/>
</dbReference>
<dbReference type="InterPro" id="IPR038221">
    <property type="entry name" value="YidC_periplasmic_sf"/>
</dbReference>
<dbReference type="AlphaFoldDB" id="A0A6M1RS37"/>
<keyword evidence="5 13" id="KW-1003">Cell membrane</keyword>
<dbReference type="HAMAP" id="MF_01810">
    <property type="entry name" value="YidC_type1"/>
    <property type="match status" value="1"/>
</dbReference>
<feature type="transmembrane region" description="Helical" evidence="13">
    <location>
        <begin position="512"/>
        <end position="532"/>
    </location>
</feature>
<dbReference type="PANTHER" id="PTHR12428">
    <property type="entry name" value="OXA1"/>
    <property type="match status" value="1"/>
</dbReference>
<dbReference type="InterPro" id="IPR047196">
    <property type="entry name" value="YidC_ALB_C"/>
</dbReference>
<dbReference type="PRINTS" id="PR00701">
    <property type="entry name" value="60KDINNERMP"/>
</dbReference>
<dbReference type="GO" id="GO:0015031">
    <property type="term" value="P:protein transport"/>
    <property type="evidence" value="ECO:0007669"/>
    <property type="project" value="UniProtKB-KW"/>
</dbReference>
<evidence type="ECO:0000256" key="3">
    <source>
        <dbReference type="ARBA" id="ARBA00015325"/>
    </source>
</evidence>
<dbReference type="Proteomes" id="UP000477311">
    <property type="component" value="Unassembled WGS sequence"/>
</dbReference>
<keyword evidence="10 13" id="KW-0143">Chaperone</keyword>
<comment type="subunit">
    <text evidence="13">Interacts with the Sec translocase complex via SecD. Specifically interacts with transmembrane segments of nascent integral membrane proteins during membrane integration.</text>
</comment>
<feature type="region of interest" description="Disordered" evidence="14">
    <location>
        <begin position="596"/>
        <end position="615"/>
    </location>
</feature>
<keyword evidence="4 13" id="KW-0813">Transport</keyword>
<dbReference type="InterPro" id="IPR019998">
    <property type="entry name" value="Membr_insert_YidC"/>
</dbReference>
<evidence type="ECO:0000256" key="1">
    <source>
        <dbReference type="ARBA" id="ARBA00004429"/>
    </source>
</evidence>
<sequence>MDRKSIVILVICLGLLLTWPYIVARLYPPVPRTAPDGASGTGAPPAVVSGVATSAVPAELGLGVTPATPATGSVGGVLPVALPGSEEEEETLTVTVGDARYTFTSRGGGLKRVELLKYPETPGRRVRVNGRTNEVAELNGSGPVPVLTLLGDAGWVEDGRFRLERAGSVIRAEKVLSNGVRVIKEFEPGSNYLVRVQVRLVNEGQAAVRVPVQEWVVGTAAPMGIDDDGDLVGVLWFDGKGKHEALIPWFENRGFLSCLGLAQPRPRPEYRAGESNVVWVAAQNRFFALVAMPKQPAWQVVARRLTLPAFEAVDAPARARALPQGCLTAVVYPERSLPPGGTWAEEWQLYAGPKEYRTLARIANRFQNEVDLVMGYGGFFGFFSKVLLLSMNWLHDFVGLSYGWAIIAITVIIKVLFWPLTQASTRSMKRMAALQPQMKAIQEKYKDDPAKLNKKMMEFWKEHRINPMSGCLPLLLQMPVFIGFFYMIQSAIELRGARFLWVADLSKPDTLFYVFGFPVNLLPLLMGATMLWQSHLTPPSPGMDPVQQRLLRWMPLMFLVFLYHFSAGLTLYWTVQNLLSILQMKLTRALEPASVPAAAPAAQGGAKGLPPKKRR</sequence>
<evidence type="ECO:0000256" key="6">
    <source>
        <dbReference type="ARBA" id="ARBA00022692"/>
    </source>
</evidence>
<dbReference type="CDD" id="cd19961">
    <property type="entry name" value="EcYidC-like_peri"/>
    <property type="match status" value="1"/>
</dbReference>
<comment type="subcellular location">
    <subcellularLocation>
        <location evidence="1">Cell inner membrane</location>
        <topology evidence="1">Multi-pass membrane protein</topology>
    </subcellularLocation>
    <subcellularLocation>
        <location evidence="13">Cell membrane</location>
        <topology evidence="13">Multi-pass membrane protein</topology>
    </subcellularLocation>
</comment>
<feature type="transmembrane region" description="Helical" evidence="13">
    <location>
        <begin position="6"/>
        <end position="24"/>
    </location>
</feature>
<evidence type="ECO:0000259" key="15">
    <source>
        <dbReference type="Pfam" id="PF02096"/>
    </source>
</evidence>